<evidence type="ECO:0000313" key="2">
    <source>
        <dbReference type="EMBL" id="EKC39798.1"/>
    </source>
</evidence>
<feature type="compositionally biased region" description="Acidic residues" evidence="1">
    <location>
        <begin position="234"/>
        <end position="243"/>
    </location>
</feature>
<feature type="compositionally biased region" description="Acidic residues" evidence="1">
    <location>
        <begin position="34"/>
        <end position="55"/>
    </location>
</feature>
<dbReference type="PANTHER" id="PTHR13138:SF3">
    <property type="entry name" value="CD2 ANTIGEN CYTOPLASMIC TAIL-BINDING PROTEIN 2"/>
    <property type="match status" value="1"/>
</dbReference>
<accession>K1R1T3</accession>
<dbReference type="InterPro" id="IPR039905">
    <property type="entry name" value="CD2BP2/Lin1"/>
</dbReference>
<gene>
    <name evidence="2" type="ORF">CGI_10025351</name>
</gene>
<dbReference type="AlphaFoldDB" id="K1R1T3"/>
<dbReference type="InParanoid" id="K1R1T3"/>
<feature type="region of interest" description="Disordered" evidence="1">
    <location>
        <begin position="1"/>
        <end position="55"/>
    </location>
</feature>
<feature type="region of interest" description="Disordered" evidence="1">
    <location>
        <begin position="229"/>
        <end position="282"/>
    </location>
</feature>
<feature type="compositionally biased region" description="Basic and acidic residues" evidence="1">
    <location>
        <begin position="249"/>
        <end position="274"/>
    </location>
</feature>
<dbReference type="InterPro" id="IPR035445">
    <property type="entry name" value="GYF-like_dom_sf"/>
</dbReference>
<dbReference type="GO" id="GO:0005682">
    <property type="term" value="C:U5 snRNP"/>
    <property type="evidence" value="ECO:0007669"/>
    <property type="project" value="InterPro"/>
</dbReference>
<name>K1R1T3_MAGGI</name>
<protein>
    <submittedName>
        <fullName evidence="2">CD2 antigen cytoplasmic tail-binding protein 2</fullName>
    </submittedName>
</protein>
<dbReference type="OrthoDB" id="550012at2759"/>
<dbReference type="FunCoup" id="K1R1T3">
    <property type="interactions" value="1402"/>
</dbReference>
<dbReference type="SUPFAM" id="SSF55277">
    <property type="entry name" value="GYF domain"/>
    <property type="match status" value="1"/>
</dbReference>
<dbReference type="SMART" id="SM00444">
    <property type="entry name" value="GYF"/>
    <property type="match status" value="1"/>
</dbReference>
<dbReference type="InterPro" id="IPR003169">
    <property type="entry name" value="GYF"/>
</dbReference>
<dbReference type="FunFam" id="3.30.1490.40:FF:000005">
    <property type="entry name" value="CD2 antigen cytoplasmic tail-binding protein 2"/>
    <property type="match status" value="1"/>
</dbReference>
<dbReference type="CDD" id="cd00072">
    <property type="entry name" value="GYF"/>
    <property type="match status" value="1"/>
</dbReference>
<dbReference type="Gene3D" id="3.30.1490.40">
    <property type="match status" value="1"/>
</dbReference>
<dbReference type="EMBL" id="JH818024">
    <property type="protein sequence ID" value="EKC39798.1"/>
    <property type="molecule type" value="Genomic_DNA"/>
</dbReference>
<dbReference type="HOGENOM" id="CLU_062973_0_0_1"/>
<feature type="region of interest" description="Disordered" evidence="1">
    <location>
        <begin position="156"/>
        <end position="193"/>
    </location>
</feature>
<organism evidence="2">
    <name type="scientific">Magallana gigas</name>
    <name type="common">Pacific oyster</name>
    <name type="synonym">Crassostrea gigas</name>
    <dbReference type="NCBI Taxonomy" id="29159"/>
    <lineage>
        <taxon>Eukaryota</taxon>
        <taxon>Metazoa</taxon>
        <taxon>Spiralia</taxon>
        <taxon>Lophotrochozoa</taxon>
        <taxon>Mollusca</taxon>
        <taxon>Bivalvia</taxon>
        <taxon>Autobranchia</taxon>
        <taxon>Pteriomorphia</taxon>
        <taxon>Ostreida</taxon>
        <taxon>Ostreoidea</taxon>
        <taxon>Ostreidae</taxon>
        <taxon>Magallana</taxon>
    </lineage>
</organism>
<dbReference type="PROSITE" id="PS50829">
    <property type="entry name" value="GYF"/>
    <property type="match status" value="1"/>
</dbReference>
<sequence>MSKRKLDVESSISDICDTSDEKQSRFKEKHSLDSDEEDETGQDYEILPEDDIEGQEDTTIDSYEGIKVTPFNMKDELEEGHFDKDGMYIFDKTKEIKDNWIDNIDWVKIKAKEKDHEDKMGDSESDDEEDFDEKAVYTEILSFLKPGETIAKALKRLGGNKGKIQSSSQRWKAKKQKTPNDTGGPSEEDKQNFLKLTELADKVMSTGNMEVYEMTYEKVNFLLKKFEPSKTEIPEDMDNDDALDMFAENFDKESGTKEDSSKGSEEPKSEHKENNSSSKTEVLVATSSEVMWEYKWKTEDEEIHGPFTSAQMLQWSEEDYFPDGVYVRKTSNTDGPFYSSKRIDFDLYT</sequence>
<dbReference type="PANTHER" id="PTHR13138">
    <property type="entry name" value="PROTEIN LIN1"/>
    <property type="match status" value="1"/>
</dbReference>
<reference evidence="2" key="1">
    <citation type="journal article" date="2012" name="Nature">
        <title>The oyster genome reveals stress adaptation and complexity of shell formation.</title>
        <authorList>
            <person name="Zhang G."/>
            <person name="Fang X."/>
            <person name="Guo X."/>
            <person name="Li L."/>
            <person name="Luo R."/>
            <person name="Xu F."/>
            <person name="Yang P."/>
            <person name="Zhang L."/>
            <person name="Wang X."/>
            <person name="Qi H."/>
            <person name="Xiong Z."/>
            <person name="Que H."/>
            <person name="Xie Y."/>
            <person name="Holland P.W."/>
            <person name="Paps J."/>
            <person name="Zhu Y."/>
            <person name="Wu F."/>
            <person name="Chen Y."/>
            <person name="Wang J."/>
            <person name="Peng C."/>
            <person name="Meng J."/>
            <person name="Yang L."/>
            <person name="Liu J."/>
            <person name="Wen B."/>
            <person name="Zhang N."/>
            <person name="Huang Z."/>
            <person name="Zhu Q."/>
            <person name="Feng Y."/>
            <person name="Mount A."/>
            <person name="Hedgecock D."/>
            <person name="Xu Z."/>
            <person name="Liu Y."/>
            <person name="Domazet-Loso T."/>
            <person name="Du Y."/>
            <person name="Sun X."/>
            <person name="Zhang S."/>
            <person name="Liu B."/>
            <person name="Cheng P."/>
            <person name="Jiang X."/>
            <person name="Li J."/>
            <person name="Fan D."/>
            <person name="Wang W."/>
            <person name="Fu W."/>
            <person name="Wang T."/>
            <person name="Wang B."/>
            <person name="Zhang J."/>
            <person name="Peng Z."/>
            <person name="Li Y."/>
            <person name="Li N."/>
            <person name="Wang J."/>
            <person name="Chen M."/>
            <person name="He Y."/>
            <person name="Tan F."/>
            <person name="Song X."/>
            <person name="Zheng Q."/>
            <person name="Huang R."/>
            <person name="Yang H."/>
            <person name="Du X."/>
            <person name="Chen L."/>
            <person name="Yang M."/>
            <person name="Gaffney P.M."/>
            <person name="Wang S."/>
            <person name="Luo L."/>
            <person name="She Z."/>
            <person name="Ming Y."/>
            <person name="Huang W."/>
            <person name="Zhang S."/>
            <person name="Huang B."/>
            <person name="Zhang Y."/>
            <person name="Qu T."/>
            <person name="Ni P."/>
            <person name="Miao G."/>
            <person name="Wang J."/>
            <person name="Wang Q."/>
            <person name="Steinberg C.E."/>
            <person name="Wang H."/>
            <person name="Li N."/>
            <person name="Qian L."/>
            <person name="Zhang G."/>
            <person name="Li Y."/>
            <person name="Yang H."/>
            <person name="Liu X."/>
            <person name="Wang J."/>
            <person name="Yin Y."/>
            <person name="Wang J."/>
        </authorList>
    </citation>
    <scope>NUCLEOTIDE SEQUENCE [LARGE SCALE GENOMIC DNA]</scope>
    <source>
        <strain evidence="2">05x7-T-G4-1.051#20</strain>
    </source>
</reference>
<feature type="compositionally biased region" description="Basic and acidic residues" evidence="1">
    <location>
        <begin position="19"/>
        <end position="33"/>
    </location>
</feature>
<dbReference type="KEGG" id="crg:105344318"/>
<dbReference type="Pfam" id="PF02213">
    <property type="entry name" value="GYF"/>
    <property type="match status" value="1"/>
</dbReference>
<evidence type="ECO:0000256" key="1">
    <source>
        <dbReference type="SAM" id="MobiDB-lite"/>
    </source>
</evidence>
<proteinExistence type="predicted"/>